<comment type="caution">
    <text evidence="23">The sequence shown here is derived from an EMBL/GenBank/DDBJ whole genome shotgun (WGS) entry which is preliminary data.</text>
</comment>
<dbReference type="GO" id="GO:0004180">
    <property type="term" value="F:carboxypeptidase activity"/>
    <property type="evidence" value="ECO:0007669"/>
    <property type="project" value="UniProtKB-KW"/>
</dbReference>
<dbReference type="Pfam" id="PF04389">
    <property type="entry name" value="Peptidase_M28"/>
    <property type="match status" value="1"/>
</dbReference>
<evidence type="ECO:0000256" key="6">
    <source>
        <dbReference type="ARBA" id="ARBA00022525"/>
    </source>
</evidence>
<dbReference type="PANTHER" id="PTHR12053">
    <property type="entry name" value="PROTEASE FAMILY M28 PLASMA GLUTAMATE CARBOXYPEPTIDASE-RELATED"/>
    <property type="match status" value="1"/>
</dbReference>
<evidence type="ECO:0000256" key="14">
    <source>
        <dbReference type="ARBA" id="ARBA00023034"/>
    </source>
</evidence>
<evidence type="ECO:0000256" key="5">
    <source>
        <dbReference type="ARBA" id="ARBA00014116"/>
    </source>
</evidence>
<evidence type="ECO:0000256" key="7">
    <source>
        <dbReference type="ARBA" id="ARBA00022645"/>
    </source>
</evidence>
<dbReference type="GO" id="GO:0005764">
    <property type="term" value="C:lysosome"/>
    <property type="evidence" value="ECO:0007669"/>
    <property type="project" value="UniProtKB-SubCell"/>
</dbReference>
<accession>A0A7W8D6N3</accession>
<keyword evidence="24" id="KW-1185">Reference proteome</keyword>
<keyword evidence="12" id="KW-0256">Endoplasmic reticulum</keyword>
<dbReference type="GO" id="GO:0046872">
    <property type="term" value="F:metal ion binding"/>
    <property type="evidence" value="ECO:0007669"/>
    <property type="project" value="UniProtKB-KW"/>
</dbReference>
<feature type="domain" description="Peptidase M28" evidence="22">
    <location>
        <begin position="260"/>
        <end position="445"/>
    </location>
</feature>
<keyword evidence="17" id="KW-0325">Glycoprotein</keyword>
<evidence type="ECO:0000256" key="8">
    <source>
        <dbReference type="ARBA" id="ARBA00022670"/>
    </source>
</evidence>
<evidence type="ECO:0000256" key="16">
    <source>
        <dbReference type="ARBA" id="ARBA00023145"/>
    </source>
</evidence>
<comment type="subcellular location">
    <subcellularLocation>
        <location evidence="1">Endoplasmic reticulum</location>
    </subcellularLocation>
    <subcellularLocation>
        <location evidence="3">Golgi apparatus</location>
    </subcellularLocation>
    <subcellularLocation>
        <location evidence="2">Lysosome</location>
    </subcellularLocation>
    <subcellularLocation>
        <location evidence="4">Secreted</location>
    </subcellularLocation>
</comment>
<keyword evidence="10 21" id="KW-0732">Signal</keyword>
<evidence type="ECO:0000256" key="18">
    <source>
        <dbReference type="ARBA" id="ARBA00023228"/>
    </source>
</evidence>
<dbReference type="Gene3D" id="3.50.30.30">
    <property type="match status" value="1"/>
</dbReference>
<evidence type="ECO:0000256" key="19">
    <source>
        <dbReference type="ARBA" id="ARBA00025833"/>
    </source>
</evidence>
<evidence type="ECO:0000256" key="10">
    <source>
        <dbReference type="ARBA" id="ARBA00022729"/>
    </source>
</evidence>
<evidence type="ECO:0000256" key="4">
    <source>
        <dbReference type="ARBA" id="ARBA00004613"/>
    </source>
</evidence>
<evidence type="ECO:0000256" key="9">
    <source>
        <dbReference type="ARBA" id="ARBA00022723"/>
    </source>
</evidence>
<evidence type="ECO:0000256" key="13">
    <source>
        <dbReference type="ARBA" id="ARBA00022833"/>
    </source>
</evidence>
<sequence>MIRSALALLLLVPFALHAQQASPDLSDDALAVAAQLRETALAGSGAYALVESLTTEVGPRMAGTPGDVAAVAWAKAAFERNGFDTVSTQPVTFPAWRRGEERAAVLSPFPQPLHVTALGLSDGTGGTPLQAEVVEFESLQALKDAPADAARGRIAYVSLRMERKRDGGGYGIAGQARTHGAGVAASKGAVGYLLRSIGTDSDRLPHTGMQRYPDGVARIPAAALSNPDADLLSNMLRRGQPVTVQLELDVGTQGEATSYNVIGEIRGREKPDEVVIIGGHLDSWDLGTGAIDDAAGVAITMRAGALIGALPTPPKRTIRVIAFANEEQGIVGAKTYAAAQDDAAIVRHRIGAESDFGAGRIYGFATSALPAASEATVQQIAAALAPLGIDYLPGKGGAGPDIGPMAQRGMAWGWLAQDGSDYFDYHHTANDTLDKVDAAALDQQVAAYAVFAYLAAESDAGFGSTPQTPPAAD</sequence>
<dbReference type="Gene3D" id="3.40.630.10">
    <property type="entry name" value="Zn peptidases"/>
    <property type="match status" value="1"/>
</dbReference>
<keyword evidence="13" id="KW-0862">Zinc</keyword>
<keyword evidence="7" id="KW-0121">Carboxypeptidase</keyword>
<keyword evidence="16" id="KW-0865">Zymogen</keyword>
<dbReference type="Proteomes" id="UP000521199">
    <property type="component" value="Unassembled WGS sequence"/>
</dbReference>
<reference evidence="23 24" key="1">
    <citation type="submission" date="2020-08" db="EMBL/GenBank/DDBJ databases">
        <title>Genomic Encyclopedia of Type Strains, Phase IV (KMG-IV): sequencing the most valuable type-strain genomes for metagenomic binning, comparative biology and taxonomic classification.</title>
        <authorList>
            <person name="Goeker M."/>
        </authorList>
    </citation>
    <scope>NUCLEOTIDE SEQUENCE [LARGE SCALE GENOMIC DNA]</scope>
    <source>
        <strain evidence="23 24">DSM 24163</strain>
    </source>
</reference>
<evidence type="ECO:0000313" key="24">
    <source>
        <dbReference type="Proteomes" id="UP000521199"/>
    </source>
</evidence>
<dbReference type="SUPFAM" id="SSF53187">
    <property type="entry name" value="Zn-dependent exopeptidases"/>
    <property type="match status" value="1"/>
</dbReference>
<evidence type="ECO:0000256" key="21">
    <source>
        <dbReference type="SAM" id="SignalP"/>
    </source>
</evidence>
<evidence type="ECO:0000256" key="3">
    <source>
        <dbReference type="ARBA" id="ARBA00004555"/>
    </source>
</evidence>
<gene>
    <name evidence="23" type="ORF">HNQ52_002466</name>
</gene>
<comment type="subunit">
    <text evidence="19">Homodimer. The monomeric form is inactive while the homodimer is active.</text>
</comment>
<dbReference type="InterPro" id="IPR039866">
    <property type="entry name" value="CPQ"/>
</dbReference>
<name>A0A7W8D6N3_9GAMM</name>
<dbReference type="EMBL" id="JACHHP010000004">
    <property type="protein sequence ID" value="MBB5208916.1"/>
    <property type="molecule type" value="Genomic_DNA"/>
</dbReference>
<proteinExistence type="predicted"/>
<keyword evidence="14" id="KW-0333">Golgi apparatus</keyword>
<evidence type="ECO:0000313" key="23">
    <source>
        <dbReference type="EMBL" id="MBB5208916.1"/>
    </source>
</evidence>
<dbReference type="InterPro" id="IPR007484">
    <property type="entry name" value="Peptidase_M28"/>
</dbReference>
<evidence type="ECO:0000256" key="20">
    <source>
        <dbReference type="ARBA" id="ARBA00033328"/>
    </source>
</evidence>
<evidence type="ECO:0000256" key="15">
    <source>
        <dbReference type="ARBA" id="ARBA00023049"/>
    </source>
</evidence>
<evidence type="ECO:0000256" key="11">
    <source>
        <dbReference type="ARBA" id="ARBA00022801"/>
    </source>
</evidence>
<protein>
    <recommendedName>
        <fullName evidence="5">Carboxypeptidase Q</fullName>
    </recommendedName>
    <alternativeName>
        <fullName evidence="20">Plasma glutamate carboxypeptidase</fullName>
    </alternativeName>
</protein>
<keyword evidence="15" id="KW-0482">Metalloprotease</keyword>
<dbReference type="PANTHER" id="PTHR12053:SF3">
    <property type="entry name" value="CARBOXYPEPTIDASE Q"/>
    <property type="match status" value="1"/>
</dbReference>
<dbReference type="GO" id="GO:0070573">
    <property type="term" value="F:metallodipeptidase activity"/>
    <property type="evidence" value="ECO:0007669"/>
    <property type="project" value="InterPro"/>
</dbReference>
<dbReference type="AlphaFoldDB" id="A0A7W8D6N3"/>
<keyword evidence="6" id="KW-0964">Secreted</keyword>
<keyword evidence="18" id="KW-0458">Lysosome</keyword>
<evidence type="ECO:0000256" key="2">
    <source>
        <dbReference type="ARBA" id="ARBA00004371"/>
    </source>
</evidence>
<evidence type="ECO:0000256" key="1">
    <source>
        <dbReference type="ARBA" id="ARBA00004240"/>
    </source>
</evidence>
<keyword evidence="8" id="KW-0645">Protease</keyword>
<keyword evidence="11" id="KW-0378">Hydrolase</keyword>
<evidence type="ECO:0000259" key="22">
    <source>
        <dbReference type="Pfam" id="PF04389"/>
    </source>
</evidence>
<evidence type="ECO:0000256" key="17">
    <source>
        <dbReference type="ARBA" id="ARBA00023180"/>
    </source>
</evidence>
<dbReference type="GO" id="GO:0006508">
    <property type="term" value="P:proteolysis"/>
    <property type="evidence" value="ECO:0007669"/>
    <property type="project" value="UniProtKB-KW"/>
</dbReference>
<feature type="chain" id="PRO_5031531513" description="Carboxypeptidase Q" evidence="21">
    <location>
        <begin position="19"/>
        <end position="473"/>
    </location>
</feature>
<dbReference type="GO" id="GO:0005576">
    <property type="term" value="C:extracellular region"/>
    <property type="evidence" value="ECO:0007669"/>
    <property type="project" value="UniProtKB-SubCell"/>
</dbReference>
<organism evidence="23 24">
    <name type="scientific">Chiayiivirga flava</name>
    <dbReference type="NCBI Taxonomy" id="659595"/>
    <lineage>
        <taxon>Bacteria</taxon>
        <taxon>Pseudomonadati</taxon>
        <taxon>Pseudomonadota</taxon>
        <taxon>Gammaproteobacteria</taxon>
        <taxon>Lysobacterales</taxon>
        <taxon>Lysobacteraceae</taxon>
        <taxon>Chiayiivirga</taxon>
    </lineage>
</organism>
<evidence type="ECO:0000256" key="12">
    <source>
        <dbReference type="ARBA" id="ARBA00022824"/>
    </source>
</evidence>
<keyword evidence="9" id="KW-0479">Metal-binding</keyword>
<feature type="signal peptide" evidence="21">
    <location>
        <begin position="1"/>
        <end position="18"/>
    </location>
</feature>